<reference evidence="1" key="1">
    <citation type="submission" date="2016-06" db="UniProtKB">
        <authorList>
            <consortium name="WormBaseParasite"/>
        </authorList>
    </citation>
    <scope>IDENTIFICATION</scope>
</reference>
<accession>A0A183B1J1</accession>
<protein>
    <submittedName>
        <fullName evidence="1">CoA transferase</fullName>
    </submittedName>
</protein>
<dbReference type="PANTHER" id="PTHR34204:SF2">
    <property type="entry name" value="RNA-BINDING ASCH DOMAIN PROTEIN"/>
    <property type="match status" value="1"/>
</dbReference>
<sequence>LFIRDELRGAFGLWNYLSRGQKRQKLLSILRRLRRRGLLDLLQIRKTFGSLDHLLIPRHLLLEAADKPLEPGSRLTVCGRARDKHLARDSTGRWGTAAGDDRSKNEAARRMMEEILDLAEWINIHHLPQCTPTLEIRDRDGFGLRFDIEPLRFRGFLEPYTKDGWLTRFKH</sequence>
<dbReference type="AlphaFoldDB" id="A0A183B1J1"/>
<dbReference type="WBParaSite" id="ECPE_0001311401-mRNA-1">
    <property type="protein sequence ID" value="ECPE_0001311401-mRNA-1"/>
    <property type="gene ID" value="ECPE_0001311401"/>
</dbReference>
<organism evidence="1">
    <name type="scientific">Echinostoma caproni</name>
    <dbReference type="NCBI Taxonomy" id="27848"/>
    <lineage>
        <taxon>Eukaryota</taxon>
        <taxon>Metazoa</taxon>
        <taxon>Spiralia</taxon>
        <taxon>Lophotrochozoa</taxon>
        <taxon>Platyhelminthes</taxon>
        <taxon>Trematoda</taxon>
        <taxon>Digenea</taxon>
        <taxon>Plagiorchiida</taxon>
        <taxon>Echinostomata</taxon>
        <taxon>Echinostomatoidea</taxon>
        <taxon>Echinostomatidae</taxon>
        <taxon>Echinostoma</taxon>
    </lineage>
</organism>
<dbReference type="PANTHER" id="PTHR34204">
    <property type="entry name" value="RNA-BINDING ASCH DOMAIN PROTEIN"/>
    <property type="match status" value="1"/>
</dbReference>
<evidence type="ECO:0000313" key="1">
    <source>
        <dbReference type="WBParaSite" id="ECPE_0001311401-mRNA-1"/>
    </source>
</evidence>
<proteinExistence type="predicted"/>
<name>A0A183B1J1_9TREM</name>